<proteinExistence type="predicted"/>
<evidence type="ECO:0000313" key="1">
    <source>
        <dbReference type="EMBL" id="SDZ81912.1"/>
    </source>
</evidence>
<dbReference type="STRING" id="551991.SAMN05192529_102121"/>
<evidence type="ECO:0000313" key="2">
    <source>
        <dbReference type="Proteomes" id="UP000199041"/>
    </source>
</evidence>
<keyword evidence="2" id="KW-1185">Reference proteome</keyword>
<dbReference type="Proteomes" id="UP000199041">
    <property type="component" value="Unassembled WGS sequence"/>
</dbReference>
<organism evidence="1 2">
    <name type="scientific">Arachidicoccus rhizosphaerae</name>
    <dbReference type="NCBI Taxonomy" id="551991"/>
    <lineage>
        <taxon>Bacteria</taxon>
        <taxon>Pseudomonadati</taxon>
        <taxon>Bacteroidota</taxon>
        <taxon>Chitinophagia</taxon>
        <taxon>Chitinophagales</taxon>
        <taxon>Chitinophagaceae</taxon>
        <taxon>Arachidicoccus</taxon>
    </lineage>
</organism>
<protein>
    <submittedName>
        <fullName evidence="1">Uncharacterized protein</fullName>
    </submittedName>
</protein>
<sequence>MGEFRDDTDFLDTDFGELTGVTWADSDIDEYDQEYIHEDEVNKLRSLVQAQKELIGFLDISIVRGFLLEESLKKVKELRNQIKELEK</sequence>
<dbReference type="EMBL" id="FNQY01000002">
    <property type="protein sequence ID" value="SDZ81912.1"/>
    <property type="molecule type" value="Genomic_DNA"/>
</dbReference>
<name>A0A1H3W6C0_9BACT</name>
<gene>
    <name evidence="1" type="ORF">SAMN05192529_102121</name>
</gene>
<dbReference type="AlphaFoldDB" id="A0A1H3W6C0"/>
<reference evidence="1 2" key="1">
    <citation type="submission" date="2016-10" db="EMBL/GenBank/DDBJ databases">
        <authorList>
            <person name="de Groot N.N."/>
        </authorList>
    </citation>
    <scope>NUCLEOTIDE SEQUENCE [LARGE SCALE GENOMIC DNA]</scope>
    <source>
        <strain evidence="1 2">Vu-144</strain>
    </source>
</reference>
<accession>A0A1H3W6C0</accession>